<keyword evidence="2" id="KW-1133">Transmembrane helix</keyword>
<evidence type="ECO:0000256" key="2">
    <source>
        <dbReference type="SAM" id="Phobius"/>
    </source>
</evidence>
<dbReference type="PATRIC" id="fig|903983.4.peg.993"/>
<dbReference type="SUPFAM" id="SSF49478">
    <property type="entry name" value="Cna protein B-type domain"/>
    <property type="match status" value="1"/>
</dbReference>
<dbReference type="InterPro" id="IPR013783">
    <property type="entry name" value="Ig-like_fold"/>
</dbReference>
<feature type="domain" description="Ig-like" evidence="4">
    <location>
        <begin position="1052"/>
        <end position="1117"/>
    </location>
</feature>
<evidence type="ECO:0000313" key="7">
    <source>
        <dbReference type="Proteomes" id="UP000094764"/>
    </source>
</evidence>
<dbReference type="NCBIfam" id="TIGR01167">
    <property type="entry name" value="LPXTG_anchor"/>
    <property type="match status" value="1"/>
</dbReference>
<accession>A0A1E5GRG3</accession>
<keyword evidence="3" id="KW-0732">Signal</keyword>
<feature type="compositionally biased region" description="Basic and acidic residues" evidence="1">
    <location>
        <begin position="49"/>
        <end position="60"/>
    </location>
</feature>
<feature type="region of interest" description="Disordered" evidence="1">
    <location>
        <begin position="1397"/>
        <end position="1462"/>
    </location>
</feature>
<evidence type="ECO:0000256" key="3">
    <source>
        <dbReference type="SAM" id="SignalP"/>
    </source>
</evidence>
<evidence type="ECO:0000313" key="6">
    <source>
        <dbReference type="EMBL" id="OEG15304.1"/>
    </source>
</evidence>
<feature type="chain" id="PRO_5009177795" evidence="3">
    <location>
        <begin position="28"/>
        <end position="1494"/>
    </location>
</feature>
<comment type="caution">
    <text evidence="6">The sequence shown here is derived from an EMBL/GenBank/DDBJ whole genome shotgun (WGS) entry which is preliminary data.</text>
</comment>
<evidence type="ECO:0000256" key="1">
    <source>
        <dbReference type="SAM" id="MobiDB-lite"/>
    </source>
</evidence>
<dbReference type="Proteomes" id="UP000094764">
    <property type="component" value="Unassembled WGS sequence"/>
</dbReference>
<evidence type="ECO:0000259" key="5">
    <source>
        <dbReference type="Pfam" id="PF17802"/>
    </source>
</evidence>
<reference evidence="7" key="1">
    <citation type="submission" date="2016-09" db="EMBL/GenBank/DDBJ databases">
        <authorList>
            <person name="Gulvik C.A."/>
        </authorList>
    </citation>
    <scope>NUCLEOTIDE SEQUENCE [LARGE SCALE GENOMIC DNA]</scope>
    <source>
        <strain evidence="7">LMG 26306</strain>
    </source>
</reference>
<keyword evidence="7" id="KW-1185">Reference proteome</keyword>
<feature type="transmembrane region" description="Helical" evidence="2">
    <location>
        <begin position="1468"/>
        <end position="1488"/>
    </location>
</feature>
<gene>
    <name evidence="6" type="ORF">BCR23_10750</name>
</gene>
<sequence length="1494" mass="165622">MRKRKLQIVMLAILVLQSFGSAASAFAITSDYVEEPSQSKQLADTTTDGDSRNKESRDILNEQIDNNDVNKPDEDKVENESVIGKSTNNQIQVTDSSILETVQGTRTKNSILPTTIEDEILTSMTVTNMEGVEYSQSTLNRVLNTTPVTSKISFVIEDKDYAPGSQYTVALPEHLGYSDVSGDVANVGAKWSVDAQNRKLTITFNQRITDAEFNLDLKSYVYTNSNPLVTIETPGQTKNLYNFDLYEEVLPIKYEETKSNYGVSGNLYYNLDRGLSGSQTVELLMSDVPGATFSNASKQPIVAFSYDVNIHGDVIPESKQLLEKDKDYTINEDSVYRGAVTFTNMDQQKAYAVSIDRALALESVLNYDYSFYNQYPTTKLGSVSLNRSTAPYGGLEFTAKTSKDHTSVKEVRVGTLTSANFQEKGDYYVYIYNIPTQTKIGEQIILESTNGQAIDEYKFSAYTGEYQEAKITDFFDIRKDKNKLILTAIKESVLQLRADKITIPFEQKDINISISTPVVSSGKAMMMVSDQYLQTVSIVNPNNVETAWGNYDQNGAYFGRTTVAIEGSTQKPAKNVAIKIEHPSYLQLRAPKGEYSYYKLNKDYTITAIEGGSLIKFTTPVTHSFNLPLGFNYVPDGLEKSKSIPIDTLLVTLSADDYETVETTVKTGSKSYSERTLQASKNQFLVNARNDSFDSLSVLTKVPAGTDVVFDIYDVSNDQVESIYPQYWDRGYYFDKPLASNDPAYPKITTNETDNTYRFDFGKTSKRYIIEYKYANGWIDTKKINVTGSTAEPLYDNQVISAAISVNNEGTEILSAQQTSYDSLKNVTKNELKTTNINNRTRKVKNPTFDITIKGTTNAGIDLNSIDIPGIPQDVYTIKQTEKGMQIVFKDYTLTENITITYNTVSKNAGQIFTETIITADNLEQMSESRRTTVTSSTVLRFSDGEAEGVVYLAQAQFHTYNETDKAINVPDVHFELVDNVTNNRTEFDTNDEGYYKLDSIMSGEYTLKATDIPVGYTLAEEYLDGKVIKLTKGTNSIDIPLTEKNDQTSISAKNSTIYVGTNWKPEDNFTGATDKEGNAVSFDQISVTGSVDTSKVGEYDITYHNQGKEITVIVYVVSNQETLVVKDSTLYVGDPWQASDNILSATDETGKSISVEVMTVSGSVDTTKAGVYDVTYSYYELKETAKITVLPNQATVSGKDSTISVGTNWSAEDNFIAATDRDGKTVEFDQVTVIGTVDTATVGDYEVTYQNQGKEAKVVVHVVAKQETIAVKDSTIYVGDPWQAADNFLSATNDNGENVPIEKVTVNGTVDTTKSGIYEVVYGFGNQKEIAKITVKEDQSTLVVKDSTIYVGDNWDAKNNFISATDRAGNIISFEKVKVTGTVETKEKGTYQVSYKTQATQKPEPRKNKLSLTNAASQNERQQTATANITVLERKSPKSNETNKNQTHLVKTDKPGSYPKTGEKPSGYFTLIGFLILSATLIGVTMLKKRKPD</sequence>
<feature type="domain" description="Ig-like" evidence="4">
    <location>
        <begin position="1200"/>
        <end position="1263"/>
    </location>
</feature>
<dbReference type="EMBL" id="MIKB01000016">
    <property type="protein sequence ID" value="OEG15304.1"/>
    <property type="molecule type" value="Genomic_DNA"/>
</dbReference>
<keyword evidence="2" id="KW-0472">Membrane</keyword>
<organism evidence="6 7">
    <name type="scientific">Enterococcus quebecensis</name>
    <dbReference type="NCBI Taxonomy" id="903983"/>
    <lineage>
        <taxon>Bacteria</taxon>
        <taxon>Bacillati</taxon>
        <taxon>Bacillota</taxon>
        <taxon>Bacilli</taxon>
        <taxon>Lactobacillales</taxon>
        <taxon>Enterococcaceae</taxon>
        <taxon>Enterococcus</taxon>
    </lineage>
</organism>
<feature type="compositionally biased region" description="Polar residues" evidence="1">
    <location>
        <begin position="1411"/>
        <end position="1430"/>
    </location>
</feature>
<feature type="region of interest" description="Disordered" evidence="1">
    <location>
        <begin position="34"/>
        <end position="88"/>
    </location>
</feature>
<dbReference type="RefSeq" id="WP_069635792.1">
    <property type="nucleotide sequence ID" value="NZ_JXKZ01000017.1"/>
</dbReference>
<dbReference type="Pfam" id="PF07523">
    <property type="entry name" value="Big_3"/>
    <property type="match status" value="5"/>
</dbReference>
<dbReference type="InterPro" id="IPR022038">
    <property type="entry name" value="Ig-like_bact"/>
</dbReference>
<name>A0A1E5GRG3_9ENTE</name>
<dbReference type="InterPro" id="IPR041033">
    <property type="entry name" value="SpaA_PFL_dom_1"/>
</dbReference>
<feature type="domain" description="Ig-like" evidence="4">
    <location>
        <begin position="1271"/>
        <end position="1336"/>
    </location>
</feature>
<evidence type="ECO:0000259" key="4">
    <source>
        <dbReference type="Pfam" id="PF07523"/>
    </source>
</evidence>
<feature type="signal peptide" evidence="3">
    <location>
        <begin position="1"/>
        <end position="27"/>
    </location>
</feature>
<dbReference type="OrthoDB" id="1771364at2"/>
<dbReference type="SUPFAM" id="SSF49401">
    <property type="entry name" value="Bacterial adhesins"/>
    <property type="match status" value="1"/>
</dbReference>
<feature type="domain" description="Ig-like" evidence="4">
    <location>
        <begin position="1345"/>
        <end position="1401"/>
    </location>
</feature>
<keyword evidence="2" id="KW-0812">Transmembrane</keyword>
<proteinExistence type="predicted"/>
<feature type="domain" description="SpaA-like prealbumin fold" evidence="5">
    <location>
        <begin position="969"/>
        <end position="1027"/>
    </location>
</feature>
<feature type="domain" description="Ig-like" evidence="4">
    <location>
        <begin position="1126"/>
        <end position="1190"/>
    </location>
</feature>
<feature type="compositionally biased region" description="Polar residues" evidence="1">
    <location>
        <begin position="36"/>
        <end position="48"/>
    </location>
</feature>
<dbReference type="Gene3D" id="2.60.40.10">
    <property type="entry name" value="Immunoglobulins"/>
    <property type="match status" value="6"/>
</dbReference>
<dbReference type="InterPro" id="IPR008966">
    <property type="entry name" value="Adhesion_dom_sf"/>
</dbReference>
<feature type="compositionally biased region" description="Polar residues" evidence="1">
    <location>
        <begin position="1440"/>
        <end position="1450"/>
    </location>
</feature>
<dbReference type="STRING" id="903983.BCR23_10750"/>
<protein>
    <submittedName>
        <fullName evidence="6">Peptidase</fullName>
    </submittedName>
</protein>
<dbReference type="Pfam" id="PF17802">
    <property type="entry name" value="SpaA"/>
    <property type="match status" value="1"/>
</dbReference>